<protein>
    <submittedName>
        <fullName evidence="2">Uncharacterized protein</fullName>
    </submittedName>
</protein>
<evidence type="ECO:0000313" key="3">
    <source>
        <dbReference type="Proteomes" id="UP000777440"/>
    </source>
</evidence>
<proteinExistence type="predicted"/>
<dbReference type="EMBL" id="JAEUAX010000001">
    <property type="protein sequence ID" value="MBW9108465.1"/>
    <property type="molecule type" value="Genomic_DNA"/>
</dbReference>
<feature type="compositionally biased region" description="Pro residues" evidence="1">
    <location>
        <begin position="81"/>
        <end position="91"/>
    </location>
</feature>
<name>A0ABS7HV73_9MICO</name>
<organism evidence="2 3">
    <name type="scientific">Microbacterium ureisolvens</name>
    <dbReference type="NCBI Taxonomy" id="2781186"/>
    <lineage>
        <taxon>Bacteria</taxon>
        <taxon>Bacillati</taxon>
        <taxon>Actinomycetota</taxon>
        <taxon>Actinomycetes</taxon>
        <taxon>Micrococcales</taxon>
        <taxon>Microbacteriaceae</taxon>
        <taxon>Microbacterium</taxon>
    </lineage>
</organism>
<feature type="region of interest" description="Disordered" evidence="1">
    <location>
        <begin position="72"/>
        <end position="91"/>
    </location>
</feature>
<evidence type="ECO:0000313" key="2">
    <source>
        <dbReference type="EMBL" id="MBW9108465.1"/>
    </source>
</evidence>
<reference evidence="2 3" key="1">
    <citation type="journal article" date="2021" name="MBio">
        <title>Poor Competitiveness of Bradyrhizobium in Pigeon Pea Root Colonization in Indian Soils.</title>
        <authorList>
            <person name="Chalasani D."/>
            <person name="Basu A."/>
            <person name="Pullabhotla S.V.S.R.N."/>
            <person name="Jorrin B."/>
            <person name="Neal A.L."/>
            <person name="Poole P.S."/>
            <person name="Podile A.R."/>
            <person name="Tkacz A."/>
        </authorList>
    </citation>
    <scope>NUCLEOTIDE SEQUENCE [LARGE SCALE GENOMIC DNA]</scope>
    <source>
        <strain evidence="2 3">HU12</strain>
    </source>
</reference>
<gene>
    <name evidence="2" type="ORF">JNB61_01630</name>
</gene>
<accession>A0ABS7HV73</accession>
<evidence type="ECO:0000256" key="1">
    <source>
        <dbReference type="SAM" id="MobiDB-lite"/>
    </source>
</evidence>
<sequence>MMLVAARAEVPYTHGSEGGVCADQRWFDEEFFRIVRRSFAERRATSSIALPAHTAIVRAAAPTLLSIPAADRGIPRARVRSPPPQKTSPQV</sequence>
<comment type="caution">
    <text evidence="2">The sequence shown here is derived from an EMBL/GenBank/DDBJ whole genome shotgun (WGS) entry which is preliminary data.</text>
</comment>
<keyword evidence="3" id="KW-1185">Reference proteome</keyword>
<dbReference type="Proteomes" id="UP000777440">
    <property type="component" value="Unassembled WGS sequence"/>
</dbReference>
<dbReference type="RefSeq" id="WP_220338565.1">
    <property type="nucleotide sequence ID" value="NZ_JAEUAX010000001.1"/>
</dbReference>